<accession>A0A3M8B0U6</accession>
<dbReference type="Proteomes" id="UP000268829">
    <property type="component" value="Unassembled WGS sequence"/>
</dbReference>
<feature type="transmembrane region" description="Helical" evidence="1">
    <location>
        <begin position="90"/>
        <end position="109"/>
    </location>
</feature>
<evidence type="ECO:0000313" key="3">
    <source>
        <dbReference type="Proteomes" id="UP000268829"/>
    </source>
</evidence>
<reference evidence="2 3" key="1">
    <citation type="submission" date="2018-10" db="EMBL/GenBank/DDBJ databases">
        <title>Phylogenomics of Brevibacillus.</title>
        <authorList>
            <person name="Dunlap C."/>
        </authorList>
    </citation>
    <scope>NUCLEOTIDE SEQUENCE [LARGE SCALE GENOMIC DNA]</scope>
    <source>
        <strain evidence="2 3">DSM 100115</strain>
    </source>
</reference>
<organism evidence="2 3">
    <name type="scientific">Brevibacillus gelatini</name>
    <dbReference type="NCBI Taxonomy" id="1655277"/>
    <lineage>
        <taxon>Bacteria</taxon>
        <taxon>Bacillati</taxon>
        <taxon>Bacillota</taxon>
        <taxon>Bacilli</taxon>
        <taxon>Bacillales</taxon>
        <taxon>Paenibacillaceae</taxon>
        <taxon>Brevibacillus</taxon>
    </lineage>
</organism>
<evidence type="ECO:0000256" key="1">
    <source>
        <dbReference type="SAM" id="Phobius"/>
    </source>
</evidence>
<gene>
    <name evidence="2" type="ORF">EDM57_12275</name>
</gene>
<sequence>MTGEGRVSFLVIVVAGFVLANTLPMTWIPLLLWLGILWILGITLWVWKKQETYSGWWMGAAYWILMGWKGDEVRLALYQVALEYWNGDGAMNWLLITLAVTVLYAVVGIKMCHRFAVALPKWVTSSMGTLTRSVKKAMGQDWELIEFQLGVDRTSEITSEPFRPGGE</sequence>
<proteinExistence type="predicted"/>
<keyword evidence="1" id="KW-1133">Transmembrane helix</keyword>
<dbReference type="OrthoDB" id="9882268at2"/>
<dbReference type="EMBL" id="RHHS01000028">
    <property type="protein sequence ID" value="RNB56577.1"/>
    <property type="molecule type" value="Genomic_DNA"/>
</dbReference>
<keyword evidence="3" id="KW-1185">Reference proteome</keyword>
<comment type="caution">
    <text evidence="2">The sequence shown here is derived from an EMBL/GenBank/DDBJ whole genome shotgun (WGS) entry which is preliminary data.</text>
</comment>
<keyword evidence="1" id="KW-0812">Transmembrane</keyword>
<name>A0A3M8B0U6_9BACL</name>
<feature type="transmembrane region" description="Helical" evidence="1">
    <location>
        <begin position="30"/>
        <end position="47"/>
    </location>
</feature>
<dbReference type="RefSeq" id="WP_122905039.1">
    <property type="nucleotide sequence ID" value="NZ_RHHS01000028.1"/>
</dbReference>
<dbReference type="AlphaFoldDB" id="A0A3M8B0U6"/>
<evidence type="ECO:0000313" key="2">
    <source>
        <dbReference type="EMBL" id="RNB56577.1"/>
    </source>
</evidence>
<keyword evidence="1" id="KW-0472">Membrane</keyword>
<feature type="transmembrane region" description="Helical" evidence="1">
    <location>
        <begin position="54"/>
        <end position="70"/>
    </location>
</feature>
<protein>
    <submittedName>
        <fullName evidence="2">Uncharacterized protein</fullName>
    </submittedName>
</protein>